<accession>A0A9E7LFK8</accession>
<evidence type="ECO:0000313" key="2">
    <source>
        <dbReference type="Proteomes" id="UP001055439"/>
    </source>
</evidence>
<name>A0A9E7LFK8_9LILI</name>
<organism evidence="1 2">
    <name type="scientific">Musa troglodytarum</name>
    <name type="common">fe'i banana</name>
    <dbReference type="NCBI Taxonomy" id="320322"/>
    <lineage>
        <taxon>Eukaryota</taxon>
        <taxon>Viridiplantae</taxon>
        <taxon>Streptophyta</taxon>
        <taxon>Embryophyta</taxon>
        <taxon>Tracheophyta</taxon>
        <taxon>Spermatophyta</taxon>
        <taxon>Magnoliopsida</taxon>
        <taxon>Liliopsida</taxon>
        <taxon>Zingiberales</taxon>
        <taxon>Musaceae</taxon>
        <taxon>Musa</taxon>
    </lineage>
</organism>
<reference evidence="1" key="1">
    <citation type="submission" date="2022-05" db="EMBL/GenBank/DDBJ databases">
        <title>The Musa troglodytarum L. genome provides insights into the mechanism of non-climacteric behaviour and enrichment of carotenoids.</title>
        <authorList>
            <person name="Wang J."/>
        </authorList>
    </citation>
    <scope>NUCLEOTIDE SEQUENCE</scope>
    <source>
        <tissue evidence="1">Leaf</tissue>
    </source>
</reference>
<dbReference type="Proteomes" id="UP001055439">
    <property type="component" value="Chromosome 9"/>
</dbReference>
<keyword evidence="2" id="KW-1185">Reference proteome</keyword>
<evidence type="ECO:0000313" key="1">
    <source>
        <dbReference type="EMBL" id="URE49040.1"/>
    </source>
</evidence>
<gene>
    <name evidence="1" type="ORF">MUK42_13788</name>
</gene>
<protein>
    <submittedName>
        <fullName evidence="1">Uncharacterized protein</fullName>
    </submittedName>
</protein>
<sequence length="104" mass="12039">MSVSDFPFLPPQLFVSPSRRAQPSKLLSLSITDTHTTSHFVPSLSLVKKRSQPHQKHTNVQIGRTTWIRSSSSSRIHERIEFGRQNCYHIYLNPKLVKGRDQRE</sequence>
<dbReference type="EMBL" id="CP097511">
    <property type="protein sequence ID" value="URE49043.1"/>
    <property type="molecule type" value="Genomic_DNA"/>
</dbReference>
<dbReference type="EMBL" id="CP097511">
    <property type="protein sequence ID" value="URE49040.1"/>
    <property type="molecule type" value="Genomic_DNA"/>
</dbReference>
<dbReference type="OrthoDB" id="45365at2759"/>
<dbReference type="AlphaFoldDB" id="A0A9E7LFK8"/>
<proteinExistence type="predicted"/>